<dbReference type="EMBL" id="JARQWQ010000070">
    <property type="protein sequence ID" value="KAK2554354.1"/>
    <property type="molecule type" value="Genomic_DNA"/>
</dbReference>
<dbReference type="PROSITE" id="PS50003">
    <property type="entry name" value="PH_DOMAIN"/>
    <property type="match status" value="1"/>
</dbReference>
<comment type="caution">
    <text evidence="12">The sequence shown here is derived from an EMBL/GenBank/DDBJ whole genome shotgun (WGS) entry which is preliminary data.</text>
</comment>
<evidence type="ECO:0000259" key="7">
    <source>
        <dbReference type="PROSITE" id="PS50001"/>
    </source>
</evidence>
<dbReference type="FunFam" id="2.30.30.40:FF:000119">
    <property type="entry name" value="1-phosphatidylinositol 4,5-bisphosphate phosphodiesterase gamma"/>
    <property type="match status" value="1"/>
</dbReference>
<reference evidence="12" key="1">
    <citation type="journal article" date="2023" name="G3 (Bethesda)">
        <title>Whole genome assembly and annotation of the endangered Caribbean coral Acropora cervicornis.</title>
        <authorList>
            <person name="Selwyn J.D."/>
            <person name="Vollmer S.V."/>
        </authorList>
    </citation>
    <scope>NUCLEOTIDE SEQUENCE</scope>
    <source>
        <strain evidence="12">K2</strain>
    </source>
</reference>
<dbReference type="GO" id="GO:0016042">
    <property type="term" value="P:lipid catabolic process"/>
    <property type="evidence" value="ECO:0007669"/>
    <property type="project" value="UniProtKB-KW"/>
</dbReference>
<evidence type="ECO:0000313" key="12">
    <source>
        <dbReference type="EMBL" id="KAK2554354.1"/>
    </source>
</evidence>
<keyword evidence="5" id="KW-0442">Lipid degradation</keyword>
<dbReference type="GO" id="GO:0046488">
    <property type="term" value="P:phosphatidylinositol metabolic process"/>
    <property type="evidence" value="ECO:0007669"/>
    <property type="project" value="TreeGrafter"/>
</dbReference>
<dbReference type="InterPro" id="IPR001192">
    <property type="entry name" value="PI-PLC_fam"/>
</dbReference>
<dbReference type="InterPro" id="IPR000008">
    <property type="entry name" value="C2_dom"/>
</dbReference>
<reference evidence="12" key="2">
    <citation type="journal article" date="2023" name="Science">
        <title>Genomic signatures of disease resistance in endangered staghorn corals.</title>
        <authorList>
            <person name="Vollmer S.V."/>
            <person name="Selwyn J.D."/>
            <person name="Despard B.A."/>
            <person name="Roesel C.L."/>
        </authorList>
    </citation>
    <scope>NUCLEOTIDE SEQUENCE</scope>
    <source>
        <strain evidence="12">K2</strain>
    </source>
</reference>
<evidence type="ECO:0000256" key="4">
    <source>
        <dbReference type="PROSITE-ProRule" id="PRU00192"/>
    </source>
</evidence>
<dbReference type="PANTHER" id="PTHR10336">
    <property type="entry name" value="PHOSPHOINOSITIDE-SPECIFIC PHOSPHOLIPASE C FAMILY PROTEIN"/>
    <property type="match status" value="1"/>
</dbReference>
<feature type="domain" description="PH" evidence="9">
    <location>
        <begin position="245"/>
        <end position="299"/>
    </location>
</feature>
<dbReference type="PRINTS" id="PR00452">
    <property type="entry name" value="SH3DOMAIN"/>
</dbReference>
<keyword evidence="3" id="KW-0727">SH2 domain</keyword>
<evidence type="ECO:0000259" key="8">
    <source>
        <dbReference type="PROSITE" id="PS50002"/>
    </source>
</evidence>
<feature type="domain" description="PI-PLC Y-box" evidence="11">
    <location>
        <begin position="318"/>
        <end position="432"/>
    </location>
</feature>
<dbReference type="InterPro" id="IPR017946">
    <property type="entry name" value="PLC-like_Pdiesterase_TIM-brl"/>
</dbReference>
<feature type="region of interest" description="Disordered" evidence="6">
    <location>
        <begin position="220"/>
        <end position="239"/>
    </location>
</feature>
<dbReference type="InterPro" id="IPR036860">
    <property type="entry name" value="SH2_dom_sf"/>
</dbReference>
<dbReference type="SMART" id="SM00149">
    <property type="entry name" value="PLCYc"/>
    <property type="match status" value="1"/>
</dbReference>
<dbReference type="SUPFAM" id="SSF55550">
    <property type="entry name" value="SH2 domain"/>
    <property type="match status" value="1"/>
</dbReference>
<dbReference type="PRINTS" id="PR00390">
    <property type="entry name" value="PHPHLIPASEC"/>
</dbReference>
<dbReference type="GO" id="GO:0032587">
    <property type="term" value="C:ruffle membrane"/>
    <property type="evidence" value="ECO:0007669"/>
    <property type="project" value="TreeGrafter"/>
</dbReference>
<dbReference type="Pfam" id="PF00387">
    <property type="entry name" value="PI-PLC-Y"/>
    <property type="match status" value="1"/>
</dbReference>
<feature type="domain" description="SH2" evidence="7">
    <location>
        <begin position="13"/>
        <end position="120"/>
    </location>
</feature>
<accession>A0AAD9Q424</accession>
<protein>
    <recommendedName>
        <fullName evidence="5">Phosphoinositide phospholipase C</fullName>
        <ecNumber evidence="5">3.1.4.11</ecNumber>
    </recommendedName>
</protein>
<dbReference type="CDD" id="cd00275">
    <property type="entry name" value="C2_PLC_like"/>
    <property type="match status" value="1"/>
</dbReference>
<evidence type="ECO:0000259" key="11">
    <source>
        <dbReference type="PROSITE" id="PS50008"/>
    </source>
</evidence>
<dbReference type="Pfam" id="PF14604">
    <property type="entry name" value="SH3_9"/>
    <property type="match status" value="1"/>
</dbReference>
<evidence type="ECO:0000259" key="9">
    <source>
        <dbReference type="PROSITE" id="PS50003"/>
    </source>
</evidence>
<dbReference type="Gene3D" id="3.30.505.10">
    <property type="entry name" value="SH2 domain"/>
    <property type="match status" value="1"/>
</dbReference>
<keyword evidence="13" id="KW-1185">Reference proteome</keyword>
<dbReference type="PROSITE" id="PS50004">
    <property type="entry name" value="C2"/>
    <property type="match status" value="1"/>
</dbReference>
<feature type="domain" description="C2" evidence="10">
    <location>
        <begin position="434"/>
        <end position="581"/>
    </location>
</feature>
<dbReference type="InterPro" id="IPR035892">
    <property type="entry name" value="C2_domain_sf"/>
</dbReference>
<dbReference type="SUPFAM" id="SSF50729">
    <property type="entry name" value="PH domain-like"/>
    <property type="match status" value="1"/>
</dbReference>
<evidence type="ECO:0000259" key="10">
    <source>
        <dbReference type="PROSITE" id="PS50004"/>
    </source>
</evidence>
<dbReference type="AlphaFoldDB" id="A0AAD9Q424"/>
<evidence type="ECO:0000256" key="3">
    <source>
        <dbReference type="PROSITE-ProRule" id="PRU00191"/>
    </source>
</evidence>
<name>A0AAD9Q424_ACRCE</name>
<dbReference type="Pfam" id="PF00017">
    <property type="entry name" value="SH2"/>
    <property type="match status" value="2"/>
</dbReference>
<dbReference type="GO" id="GO:0048015">
    <property type="term" value="P:phosphatidylinositol-mediated signaling"/>
    <property type="evidence" value="ECO:0007669"/>
    <property type="project" value="TreeGrafter"/>
</dbReference>
<dbReference type="PROSITE" id="PS50008">
    <property type="entry name" value="PIPLC_Y_DOMAIN"/>
    <property type="match status" value="1"/>
</dbReference>
<dbReference type="InterPro" id="IPR000980">
    <property type="entry name" value="SH2"/>
</dbReference>
<dbReference type="PROSITE" id="PS50002">
    <property type="entry name" value="SH3"/>
    <property type="match status" value="1"/>
</dbReference>
<dbReference type="SUPFAM" id="SSF49562">
    <property type="entry name" value="C2 domain (Calcium/lipid-binding domain, CaLB)"/>
    <property type="match status" value="1"/>
</dbReference>
<dbReference type="SMART" id="SM00252">
    <property type="entry name" value="SH2"/>
    <property type="match status" value="1"/>
</dbReference>
<proteinExistence type="predicted"/>
<dbReference type="PANTHER" id="PTHR10336:SF159">
    <property type="entry name" value="1-PHOSPHATIDYLINOSITOL 4,5-BISPHOSPHATE PHOSPHODIESTERASE GAMMA"/>
    <property type="match status" value="1"/>
</dbReference>
<dbReference type="InterPro" id="IPR001849">
    <property type="entry name" value="PH_domain"/>
</dbReference>
<dbReference type="SUPFAM" id="SSF51695">
    <property type="entry name" value="PLC-like phosphodiesterases"/>
    <property type="match status" value="1"/>
</dbReference>
<sequence length="689" mass="79388">MLFLRNCFLIISWYHDNLNRDKAEDMLKRVRKNGAYLVRRKETEQATDGSESNRDVFDTQDDKSSYAISFRAEGKIKHCRIKREGRLFTIGTAQFESLVELVEFYRKHPLYKGMKLRYPINESVLSKVGQCPEEDAIYGSGDHYHEPNQFITKPACRALWDYEAQNPDEMSFCRGAFITNVTKEDGGWWLGDYGGQRQKFFPANYCEEINYVAEEEAKNNKYENGVDEESEAPTQEMSPLGDLQKGSIDLQGCIVETGPPRAGQRYIFRISRREILLEASAESQEDLNDWLQVLRQMANEREAVVQKMVRQANLSQELSDLVVYCQPVPFDLDNVSGKHHEMSSFPETRLERFISKRNSKEFMKYHRKQFSRVYPRGSRIDSSNYDPITMWNHGVQLCALNYQTPDRAMQMNHGKFLDNGRCGYVLQPECLRHDSFEIYKRDAAGLAGVEPLTLTLTIIAARHLNKSGRGIASPFVEVEIVGAPYDNTKFKTETKAFNFSDCGSFKFLAGAILLFLPILADNGLNPVWWVKFDVDVINPPLAYLRFVVNDEDMFGEPNFIGHAIFPMNSLKTGYRSVPLKNAYSEEFELSCLLVHIDIRSAMGGDENLYASIQVLRDRVEEISHDMENKEKRARMTMCSLLSQQNGPQSQEFSQFQDAHKHQMESLGKQLRQQQDNLRQLQRERAAKYV</sequence>
<dbReference type="SUPFAM" id="SSF50044">
    <property type="entry name" value="SH3-domain"/>
    <property type="match status" value="1"/>
</dbReference>
<evidence type="ECO:0000256" key="2">
    <source>
        <dbReference type="ARBA" id="ARBA00022837"/>
    </source>
</evidence>
<evidence type="ECO:0000313" key="13">
    <source>
        <dbReference type="Proteomes" id="UP001249851"/>
    </source>
</evidence>
<evidence type="ECO:0000256" key="5">
    <source>
        <dbReference type="RuleBase" id="RU361133"/>
    </source>
</evidence>
<dbReference type="PROSITE" id="PS50001">
    <property type="entry name" value="SH2"/>
    <property type="match status" value="1"/>
</dbReference>
<dbReference type="Pfam" id="PF00168">
    <property type="entry name" value="C2"/>
    <property type="match status" value="2"/>
</dbReference>
<feature type="domain" description="SH3" evidence="8">
    <location>
        <begin position="151"/>
        <end position="211"/>
    </location>
</feature>
<dbReference type="InterPro" id="IPR001452">
    <property type="entry name" value="SH3_domain"/>
</dbReference>
<dbReference type="PRINTS" id="PR00401">
    <property type="entry name" value="SH2DOMAIN"/>
</dbReference>
<evidence type="ECO:0000256" key="6">
    <source>
        <dbReference type="SAM" id="MobiDB-lite"/>
    </source>
</evidence>
<evidence type="ECO:0000256" key="1">
    <source>
        <dbReference type="ARBA" id="ARBA00022443"/>
    </source>
</evidence>
<keyword evidence="5" id="KW-0378">Hydrolase</keyword>
<dbReference type="Gene3D" id="2.60.40.150">
    <property type="entry name" value="C2 domain"/>
    <property type="match status" value="1"/>
</dbReference>
<gene>
    <name evidence="12" type="ORF">P5673_024052</name>
</gene>
<dbReference type="Gene3D" id="2.30.30.40">
    <property type="entry name" value="SH3 Domains"/>
    <property type="match status" value="1"/>
</dbReference>
<dbReference type="EC" id="3.1.4.11" evidence="5"/>
<dbReference type="CDD" id="cd09932">
    <property type="entry name" value="SH2_C-SH2_PLC_gamma_like"/>
    <property type="match status" value="1"/>
</dbReference>
<keyword evidence="2" id="KW-0106">Calcium</keyword>
<dbReference type="SMART" id="SM00326">
    <property type="entry name" value="SH3"/>
    <property type="match status" value="1"/>
</dbReference>
<dbReference type="CDD" id="cd11825">
    <property type="entry name" value="SH3_PLCgamma"/>
    <property type="match status" value="1"/>
</dbReference>
<dbReference type="GO" id="GO:0004435">
    <property type="term" value="F:phosphatidylinositol-4,5-bisphosphate phospholipase C activity"/>
    <property type="evidence" value="ECO:0007669"/>
    <property type="project" value="UniProtKB-EC"/>
</dbReference>
<comment type="catalytic activity">
    <reaction evidence="5">
        <text>a 1,2-diacyl-sn-glycero-3-phospho-(1D-myo-inositol-4,5-bisphosphate) + H2O = 1D-myo-inositol 1,4,5-trisphosphate + a 1,2-diacyl-sn-glycerol + H(+)</text>
        <dbReference type="Rhea" id="RHEA:33179"/>
        <dbReference type="ChEBI" id="CHEBI:15377"/>
        <dbReference type="ChEBI" id="CHEBI:15378"/>
        <dbReference type="ChEBI" id="CHEBI:17815"/>
        <dbReference type="ChEBI" id="CHEBI:58456"/>
        <dbReference type="ChEBI" id="CHEBI:203600"/>
        <dbReference type="EC" id="3.1.4.11"/>
    </reaction>
</comment>
<dbReference type="GO" id="GO:0051209">
    <property type="term" value="P:release of sequestered calcium ion into cytosol"/>
    <property type="evidence" value="ECO:0007669"/>
    <property type="project" value="TreeGrafter"/>
</dbReference>
<dbReference type="Proteomes" id="UP001249851">
    <property type="component" value="Unassembled WGS sequence"/>
</dbReference>
<dbReference type="FunFam" id="3.30.505.10:FF:000009">
    <property type="entry name" value="1-phosphatidylinositol 4,5-bisphosphate phosphodiesterase gamma"/>
    <property type="match status" value="1"/>
</dbReference>
<dbReference type="Gene3D" id="3.20.20.190">
    <property type="entry name" value="Phosphatidylinositol (PI) phosphodiesterase"/>
    <property type="match status" value="1"/>
</dbReference>
<dbReference type="InterPro" id="IPR001711">
    <property type="entry name" value="PLipase_C_Pinositol-sp_Y"/>
</dbReference>
<dbReference type="SMART" id="SM00239">
    <property type="entry name" value="C2"/>
    <property type="match status" value="1"/>
</dbReference>
<dbReference type="InterPro" id="IPR036028">
    <property type="entry name" value="SH3-like_dom_sf"/>
</dbReference>
<dbReference type="InterPro" id="IPR035023">
    <property type="entry name" value="PLC-gamma_C-SH2"/>
</dbReference>
<organism evidence="12 13">
    <name type="scientific">Acropora cervicornis</name>
    <name type="common">Staghorn coral</name>
    <dbReference type="NCBI Taxonomy" id="6130"/>
    <lineage>
        <taxon>Eukaryota</taxon>
        <taxon>Metazoa</taxon>
        <taxon>Cnidaria</taxon>
        <taxon>Anthozoa</taxon>
        <taxon>Hexacorallia</taxon>
        <taxon>Scleractinia</taxon>
        <taxon>Astrocoeniina</taxon>
        <taxon>Acroporidae</taxon>
        <taxon>Acropora</taxon>
    </lineage>
</organism>
<keyword evidence="5" id="KW-0443">Lipid metabolism</keyword>
<keyword evidence="1 4" id="KW-0728">SH3 domain</keyword>